<evidence type="ECO:0000313" key="1">
    <source>
        <dbReference type="EMBL" id="MDW3126330.1"/>
    </source>
</evidence>
<sequence length="89" mass="9951">MMTRFMNHAVFGASRAAYHARMVYFAKNKPQLLHQFEHGTKHVTGHNIIGHQWFLGFEGLISSGGDIYLAFEGLLKRQTASINGFVATA</sequence>
<protein>
    <submittedName>
        <fullName evidence="1">Uncharacterized protein</fullName>
    </submittedName>
</protein>
<accession>A0AB35S6M9</accession>
<reference evidence="1" key="1">
    <citation type="submission" date="2023-10" db="EMBL/GenBank/DDBJ databases">
        <title>Rapid discrimination of Bifidobacterium longum Subspecies based on MALDI-TOF MS and Machine Learning.</title>
        <authorList>
            <person name="Chen J."/>
        </authorList>
    </citation>
    <scope>NUCLEOTIDE SEQUENCE</scope>
    <source>
        <strain evidence="1">YGMCC0039</strain>
    </source>
</reference>
<name>A0AB35S6M9_BIFLN</name>
<dbReference type="Proteomes" id="UP001277803">
    <property type="component" value="Unassembled WGS sequence"/>
</dbReference>
<dbReference type="RefSeq" id="WP_080784817.1">
    <property type="nucleotide sequence ID" value="NZ_CACRSV010000020.1"/>
</dbReference>
<comment type="caution">
    <text evidence="1">The sequence shown here is derived from an EMBL/GenBank/DDBJ whole genome shotgun (WGS) entry which is preliminary data.</text>
</comment>
<dbReference type="EMBL" id="JAWLRA010000012">
    <property type="protein sequence ID" value="MDW3126330.1"/>
    <property type="molecule type" value="Genomic_DNA"/>
</dbReference>
<gene>
    <name evidence="1" type="ORF">RS890_04260</name>
</gene>
<organism evidence="1 2">
    <name type="scientific">Bifidobacterium longum</name>
    <dbReference type="NCBI Taxonomy" id="216816"/>
    <lineage>
        <taxon>Bacteria</taxon>
        <taxon>Bacillati</taxon>
        <taxon>Actinomycetota</taxon>
        <taxon>Actinomycetes</taxon>
        <taxon>Bifidobacteriales</taxon>
        <taxon>Bifidobacteriaceae</taxon>
        <taxon>Bifidobacterium</taxon>
    </lineage>
</organism>
<dbReference type="AlphaFoldDB" id="A0AB35S6M9"/>
<proteinExistence type="predicted"/>
<evidence type="ECO:0000313" key="2">
    <source>
        <dbReference type="Proteomes" id="UP001277803"/>
    </source>
</evidence>